<keyword evidence="6" id="KW-1185">Reference proteome</keyword>
<dbReference type="KEGG" id="pfaa:MM59RIKEN_30330"/>
<dbReference type="Proteomes" id="UP000679848">
    <property type="component" value="Plasmid pMM59_01"/>
</dbReference>
<dbReference type="PANTHER" id="PTHR30483:SF6">
    <property type="entry name" value="PERIPLASMIC BINDING PROTEIN OF ABC TRANSPORTER FOR NATURAL AMINO ACIDS"/>
    <property type="match status" value="1"/>
</dbReference>
<evidence type="ECO:0000313" key="6">
    <source>
        <dbReference type="Proteomes" id="UP000679848"/>
    </source>
</evidence>
<protein>
    <submittedName>
        <fullName evidence="5">Branched-chain amino acid ABC transporter substrate-binding protein</fullName>
    </submittedName>
</protein>
<keyword evidence="2 3" id="KW-0732">Signal</keyword>
<dbReference type="EMBL" id="AP023421">
    <property type="protein sequence ID" value="BCK85714.1"/>
    <property type="molecule type" value="Genomic_DNA"/>
</dbReference>
<sequence length="423" mass="44254">MSKTRKVLALALALVMSCTMAACGGDSETTDGGSTSTSADGTYKIGMIYPMSGGNALFGNAMVSATEIAVDMINEAGGVNGTQIQLVVGDGATSSEASTEATRMIDSEGVNVIIGSMSSGNANAIRSVTERSNVILWETSAVADNVLDGNSGLTFRICDQGSYRGYNAVKFLCEELADDLGKEPSELKIAVINEDSSYGESIAEGAVEAAEEFGVTVAYNEAYDAASTDVSSTVMGIQSAGVDALVAASYINDALLFYDTLTQYDAWPDVLLGCGSGWNDPTIRDTIGADGVEGIFCVDMPSNIELSMLNEENAALLGQFRETYTAETGSEAPLTACVAFMGAYVFLKDILPTAASFSTEDIAAAIQAADIEQTTMIWSLQFDESGQNTGAQSVLMQWQGGELKTVWPAAYANGTYANVPLNK</sequence>
<dbReference type="AlphaFoldDB" id="A0A810QCK5"/>
<reference evidence="5" key="1">
    <citation type="submission" date="2020-09" db="EMBL/GenBank/DDBJ databases">
        <title>New species isolated from human feces.</title>
        <authorList>
            <person name="Kitahara M."/>
            <person name="Shigeno Y."/>
            <person name="Shime M."/>
            <person name="Matsumoto Y."/>
            <person name="Nakamura S."/>
            <person name="Motooka D."/>
            <person name="Fukuoka S."/>
            <person name="Nishikawa H."/>
            <person name="Benno Y."/>
        </authorList>
    </citation>
    <scope>NUCLEOTIDE SEQUENCE</scope>
    <source>
        <strain evidence="5">MM59</strain>
        <plasmid evidence="5">pMM59_01</plasmid>
    </source>
</reference>
<gene>
    <name evidence="5" type="ORF">MM59RIKEN_30330</name>
</gene>
<dbReference type="PROSITE" id="PS51257">
    <property type="entry name" value="PROKAR_LIPOPROTEIN"/>
    <property type="match status" value="1"/>
</dbReference>
<feature type="domain" description="Leucine-binding protein" evidence="4">
    <location>
        <begin position="42"/>
        <end position="401"/>
    </location>
</feature>
<geneLocation type="plasmid" evidence="5 6">
    <name>pMM59_01</name>
</geneLocation>
<feature type="chain" id="PRO_5032404978" evidence="3">
    <location>
        <begin position="22"/>
        <end position="423"/>
    </location>
</feature>
<dbReference type="RefSeq" id="WP_187028690.1">
    <property type="nucleotide sequence ID" value="NZ_AP023421.1"/>
</dbReference>
<dbReference type="Gene3D" id="3.40.50.2300">
    <property type="match status" value="2"/>
</dbReference>
<evidence type="ECO:0000259" key="4">
    <source>
        <dbReference type="Pfam" id="PF13458"/>
    </source>
</evidence>
<proteinExistence type="inferred from homology"/>
<evidence type="ECO:0000256" key="1">
    <source>
        <dbReference type="ARBA" id="ARBA00010062"/>
    </source>
</evidence>
<dbReference type="SUPFAM" id="SSF53822">
    <property type="entry name" value="Periplasmic binding protein-like I"/>
    <property type="match status" value="1"/>
</dbReference>
<accession>A0A810QCK5</accession>
<evidence type="ECO:0000256" key="2">
    <source>
        <dbReference type="ARBA" id="ARBA00022729"/>
    </source>
</evidence>
<dbReference type="InterPro" id="IPR028082">
    <property type="entry name" value="Peripla_BP_I"/>
</dbReference>
<dbReference type="Pfam" id="PF13458">
    <property type="entry name" value="Peripla_BP_6"/>
    <property type="match status" value="1"/>
</dbReference>
<dbReference type="InterPro" id="IPR051010">
    <property type="entry name" value="BCAA_transport"/>
</dbReference>
<keyword evidence="5" id="KW-0614">Plasmid</keyword>
<evidence type="ECO:0000313" key="5">
    <source>
        <dbReference type="EMBL" id="BCK85714.1"/>
    </source>
</evidence>
<dbReference type="PANTHER" id="PTHR30483">
    <property type="entry name" value="LEUCINE-SPECIFIC-BINDING PROTEIN"/>
    <property type="match status" value="1"/>
</dbReference>
<name>A0A810QCK5_9FIRM</name>
<organism evidence="5 6">
    <name type="scientific">Pusillibacter faecalis</name>
    <dbReference type="NCBI Taxonomy" id="2714358"/>
    <lineage>
        <taxon>Bacteria</taxon>
        <taxon>Bacillati</taxon>
        <taxon>Bacillota</taxon>
        <taxon>Clostridia</taxon>
        <taxon>Eubacteriales</taxon>
        <taxon>Oscillospiraceae</taxon>
        <taxon>Pusillibacter</taxon>
    </lineage>
</organism>
<evidence type="ECO:0000256" key="3">
    <source>
        <dbReference type="SAM" id="SignalP"/>
    </source>
</evidence>
<comment type="similarity">
    <text evidence="1">Belongs to the leucine-binding protein family.</text>
</comment>
<feature type="signal peptide" evidence="3">
    <location>
        <begin position="1"/>
        <end position="21"/>
    </location>
</feature>
<dbReference type="InterPro" id="IPR028081">
    <property type="entry name" value="Leu-bd"/>
</dbReference>